<dbReference type="Pfam" id="PF00682">
    <property type="entry name" value="HMGL-like"/>
    <property type="match status" value="1"/>
</dbReference>
<proteinExistence type="inferred from homology"/>
<gene>
    <name evidence="6" type="primary">yngG</name>
    <name evidence="6" type="ORF">ENSA5_51370</name>
</gene>
<dbReference type="Gene3D" id="3.20.20.70">
    <property type="entry name" value="Aldolase class I"/>
    <property type="match status" value="1"/>
</dbReference>
<dbReference type="RefSeq" id="WP_308726572.1">
    <property type="nucleotide sequence ID" value="NZ_PVNK01000221.1"/>
</dbReference>
<dbReference type="GO" id="GO:0004419">
    <property type="term" value="F:hydroxymethylglutaryl-CoA lyase activity"/>
    <property type="evidence" value="ECO:0007669"/>
    <property type="project" value="UniProtKB-EC"/>
</dbReference>
<dbReference type="PANTHER" id="PTHR42738">
    <property type="entry name" value="HYDROXYMETHYLGLUTARYL-COA LYASE"/>
    <property type="match status" value="1"/>
</dbReference>
<dbReference type="NCBIfam" id="NF004283">
    <property type="entry name" value="PRK05692.1"/>
    <property type="match status" value="1"/>
</dbReference>
<evidence type="ECO:0000313" key="7">
    <source>
        <dbReference type="Proteomes" id="UP000237968"/>
    </source>
</evidence>
<sequence>MSETQAQTQTRAAPDAEGMSEARGPAPASGPDPAAAAAGDDAWFAHMFDALPATAEIYEVGPRDGLQNEKVVLPVETKLAMIESLVDAGIRRIEITSFVNPRWIPALADHMEVATRLRRREGVRYSALVPNMRGLDSATRAGMDEIAIFMAASESHNRKNINKSTHKALETYAEVVREARDRGMAVRGYVSCVYGCPYEGHVPYENVEYVSKALVDLGVYELSLGDTIGVGTPRQVAETLRGLLRAGLRYEELAVHFHDTRGTALANITVALQLGIRTIDSSLGGLGGCPYAPGASGNVATEDVVYMLDGMGVDSGVALDRLPSISVEIGAKLGHELPSKYLKAHVGACAKQGMAI</sequence>
<dbReference type="InterPro" id="IPR000891">
    <property type="entry name" value="PYR_CT"/>
</dbReference>
<dbReference type="SUPFAM" id="SSF51569">
    <property type="entry name" value="Aldolase"/>
    <property type="match status" value="1"/>
</dbReference>
<keyword evidence="3 6" id="KW-0456">Lyase</keyword>
<accession>A0A2S9XH36</accession>
<reference evidence="6 7" key="1">
    <citation type="submission" date="2018-03" db="EMBL/GenBank/DDBJ databases">
        <title>Draft Genome Sequences of the Obligatory Marine Myxobacteria Enhygromyxa salina SWB005.</title>
        <authorList>
            <person name="Poehlein A."/>
            <person name="Moghaddam J.A."/>
            <person name="Harms H."/>
            <person name="Alanjari M."/>
            <person name="Koenig G.M."/>
            <person name="Daniel R."/>
            <person name="Schaeberle T.F."/>
        </authorList>
    </citation>
    <scope>NUCLEOTIDE SEQUENCE [LARGE SCALE GENOMIC DNA]</scope>
    <source>
        <strain evidence="6 7">SWB005</strain>
    </source>
</reference>
<comment type="caution">
    <text evidence="6">The sequence shown here is derived from an EMBL/GenBank/DDBJ whole genome shotgun (WGS) entry which is preliminary data.</text>
</comment>
<feature type="domain" description="Pyruvate carboxyltransferase" evidence="5">
    <location>
        <begin position="55"/>
        <end position="323"/>
    </location>
</feature>
<dbReference type="Proteomes" id="UP000237968">
    <property type="component" value="Unassembled WGS sequence"/>
</dbReference>
<feature type="compositionally biased region" description="Polar residues" evidence="4">
    <location>
        <begin position="1"/>
        <end position="11"/>
    </location>
</feature>
<evidence type="ECO:0000256" key="2">
    <source>
        <dbReference type="ARBA" id="ARBA00022723"/>
    </source>
</evidence>
<evidence type="ECO:0000313" key="6">
    <source>
        <dbReference type="EMBL" id="PRP92188.1"/>
    </source>
</evidence>
<name>A0A2S9XH36_9BACT</name>
<dbReference type="GO" id="GO:0046951">
    <property type="term" value="P:ketone body biosynthetic process"/>
    <property type="evidence" value="ECO:0007669"/>
    <property type="project" value="TreeGrafter"/>
</dbReference>
<evidence type="ECO:0000256" key="4">
    <source>
        <dbReference type="SAM" id="MobiDB-lite"/>
    </source>
</evidence>
<protein>
    <submittedName>
        <fullName evidence="6">Hydroxymethylglutaryl-CoA lyase YngG</fullName>
        <ecNumber evidence="6">4.1.3.4</ecNumber>
    </submittedName>
</protein>
<keyword evidence="7" id="KW-1185">Reference proteome</keyword>
<dbReference type="EC" id="4.1.3.4" evidence="6"/>
<comment type="similarity">
    <text evidence="1">Belongs to the HMG-CoA lyase family.</text>
</comment>
<dbReference type="PANTHER" id="PTHR42738:SF7">
    <property type="entry name" value="HYDROXYMETHYLGLUTARYL-COA LYASE"/>
    <property type="match status" value="1"/>
</dbReference>
<dbReference type="AlphaFoldDB" id="A0A2S9XH36"/>
<dbReference type="EMBL" id="PVNK01000221">
    <property type="protein sequence ID" value="PRP92188.1"/>
    <property type="molecule type" value="Genomic_DNA"/>
</dbReference>
<feature type="region of interest" description="Disordered" evidence="4">
    <location>
        <begin position="1"/>
        <end position="36"/>
    </location>
</feature>
<dbReference type="FunFam" id="3.20.20.70:FF:000071">
    <property type="entry name" value="Hydroxymethylglutaryl-CoA lyase"/>
    <property type="match status" value="1"/>
</dbReference>
<evidence type="ECO:0000256" key="1">
    <source>
        <dbReference type="ARBA" id="ARBA00009405"/>
    </source>
</evidence>
<dbReference type="InterPro" id="IPR013785">
    <property type="entry name" value="Aldolase_TIM"/>
</dbReference>
<organism evidence="6 7">
    <name type="scientific">Enhygromyxa salina</name>
    <dbReference type="NCBI Taxonomy" id="215803"/>
    <lineage>
        <taxon>Bacteria</taxon>
        <taxon>Pseudomonadati</taxon>
        <taxon>Myxococcota</taxon>
        <taxon>Polyangia</taxon>
        <taxon>Nannocystales</taxon>
        <taxon>Nannocystaceae</taxon>
        <taxon>Enhygromyxa</taxon>
    </lineage>
</organism>
<dbReference type="InterPro" id="IPR043594">
    <property type="entry name" value="HMGL"/>
</dbReference>
<evidence type="ECO:0000259" key="5">
    <source>
        <dbReference type="PROSITE" id="PS50991"/>
    </source>
</evidence>
<keyword evidence="2" id="KW-0479">Metal-binding</keyword>
<feature type="compositionally biased region" description="Low complexity" evidence="4">
    <location>
        <begin position="22"/>
        <end position="36"/>
    </location>
</feature>
<dbReference type="GO" id="GO:0006552">
    <property type="term" value="P:L-leucine catabolic process"/>
    <property type="evidence" value="ECO:0007669"/>
    <property type="project" value="TreeGrafter"/>
</dbReference>
<dbReference type="CDD" id="cd07938">
    <property type="entry name" value="DRE_TIM_HMGL"/>
    <property type="match status" value="1"/>
</dbReference>
<dbReference type="GO" id="GO:0046872">
    <property type="term" value="F:metal ion binding"/>
    <property type="evidence" value="ECO:0007669"/>
    <property type="project" value="UniProtKB-KW"/>
</dbReference>
<dbReference type="PROSITE" id="PS50991">
    <property type="entry name" value="PYR_CT"/>
    <property type="match status" value="1"/>
</dbReference>
<evidence type="ECO:0000256" key="3">
    <source>
        <dbReference type="ARBA" id="ARBA00023239"/>
    </source>
</evidence>